<accession>A0ABV4TRM3</accession>
<keyword evidence="3" id="KW-1185">Reference proteome</keyword>
<protein>
    <submittedName>
        <fullName evidence="2">Uncharacterized protein</fullName>
    </submittedName>
</protein>
<feature type="compositionally biased region" description="Basic and acidic residues" evidence="1">
    <location>
        <begin position="50"/>
        <end position="75"/>
    </location>
</feature>
<feature type="region of interest" description="Disordered" evidence="1">
    <location>
        <begin position="1"/>
        <end position="75"/>
    </location>
</feature>
<evidence type="ECO:0000313" key="2">
    <source>
        <dbReference type="EMBL" id="MFA9459988.1"/>
    </source>
</evidence>
<dbReference type="RefSeq" id="WP_373654766.1">
    <property type="nucleotide sequence ID" value="NZ_JBGUAW010000002.1"/>
</dbReference>
<evidence type="ECO:0000313" key="3">
    <source>
        <dbReference type="Proteomes" id="UP001575181"/>
    </source>
</evidence>
<gene>
    <name evidence="2" type="ORF">ACERLL_04045</name>
</gene>
<dbReference type="Proteomes" id="UP001575181">
    <property type="component" value="Unassembled WGS sequence"/>
</dbReference>
<sequence length="75" mass="8567">MALTPSRTDRKRKKEPRRKREDPDAFNAAERPSGPARPATGGDAARYGRVKHEATLERSLETGENYKEIAHRNHR</sequence>
<comment type="caution">
    <text evidence="2">The sequence shown here is derived from an EMBL/GenBank/DDBJ whole genome shotgun (WGS) entry which is preliminary data.</text>
</comment>
<dbReference type="EMBL" id="JBGUAW010000002">
    <property type="protein sequence ID" value="MFA9459988.1"/>
    <property type="molecule type" value="Genomic_DNA"/>
</dbReference>
<name>A0ABV4TRM3_9GAMM</name>
<proteinExistence type="predicted"/>
<organism evidence="2 3">
    <name type="scientific">Thiohalorhabdus methylotrophus</name>
    <dbReference type="NCBI Taxonomy" id="3242694"/>
    <lineage>
        <taxon>Bacteria</taxon>
        <taxon>Pseudomonadati</taxon>
        <taxon>Pseudomonadota</taxon>
        <taxon>Gammaproteobacteria</taxon>
        <taxon>Thiohalorhabdales</taxon>
        <taxon>Thiohalorhabdaceae</taxon>
        <taxon>Thiohalorhabdus</taxon>
    </lineage>
</organism>
<reference evidence="2 3" key="1">
    <citation type="submission" date="2024-08" db="EMBL/GenBank/DDBJ databases">
        <title>Whole-genome sequencing of halo(alkali)philic microorganisms from hypersaline lakes.</title>
        <authorList>
            <person name="Sorokin D.Y."/>
            <person name="Merkel A.Y."/>
            <person name="Messina E."/>
            <person name="Yakimov M."/>
        </authorList>
    </citation>
    <scope>NUCLEOTIDE SEQUENCE [LARGE SCALE GENOMIC DNA]</scope>
    <source>
        <strain evidence="2 3">Cl-TMA</strain>
    </source>
</reference>
<evidence type="ECO:0000256" key="1">
    <source>
        <dbReference type="SAM" id="MobiDB-lite"/>
    </source>
</evidence>